<dbReference type="OrthoDB" id="3038242at2759"/>
<evidence type="ECO:0000313" key="2">
    <source>
        <dbReference type="Proteomes" id="UP000219338"/>
    </source>
</evidence>
<protein>
    <submittedName>
        <fullName evidence="1">Uncharacterized protein</fullName>
    </submittedName>
</protein>
<accession>A0A284S3K1</accession>
<dbReference type="Proteomes" id="UP000219338">
    <property type="component" value="Unassembled WGS sequence"/>
</dbReference>
<sequence length="127" mass="14587">MTDHRPSHVLSSISSELQRGAFIWSNTYPSHLVIGINQRLTPVTSALLKRWTHDIMQSSWKEFHLCPVEVRTCGVLYFAEPKKKSPILMVKMQSFKATQSTHIQDFFAGRRLIDPRKILLGFLSAFT</sequence>
<gene>
    <name evidence="1" type="ORF">ARMOST_19070</name>
</gene>
<keyword evidence="2" id="KW-1185">Reference proteome</keyword>
<reference evidence="2" key="1">
    <citation type="journal article" date="2017" name="Nat. Ecol. Evol.">
        <title>Genome expansion and lineage-specific genetic innovations in the forest pathogenic fungi Armillaria.</title>
        <authorList>
            <person name="Sipos G."/>
            <person name="Prasanna A.N."/>
            <person name="Walter M.C."/>
            <person name="O'Connor E."/>
            <person name="Balint B."/>
            <person name="Krizsan K."/>
            <person name="Kiss B."/>
            <person name="Hess J."/>
            <person name="Varga T."/>
            <person name="Slot J."/>
            <person name="Riley R."/>
            <person name="Boka B."/>
            <person name="Rigling D."/>
            <person name="Barry K."/>
            <person name="Lee J."/>
            <person name="Mihaltcheva S."/>
            <person name="LaButti K."/>
            <person name="Lipzen A."/>
            <person name="Waldron R."/>
            <person name="Moloney N.M."/>
            <person name="Sperisen C."/>
            <person name="Kredics L."/>
            <person name="Vagvoelgyi C."/>
            <person name="Patrignani A."/>
            <person name="Fitzpatrick D."/>
            <person name="Nagy I."/>
            <person name="Doyle S."/>
            <person name="Anderson J.B."/>
            <person name="Grigoriev I.V."/>
            <person name="Gueldener U."/>
            <person name="Muensterkoetter M."/>
            <person name="Nagy L.G."/>
        </authorList>
    </citation>
    <scope>NUCLEOTIDE SEQUENCE [LARGE SCALE GENOMIC DNA]</scope>
    <source>
        <strain evidence="2">C18/9</strain>
    </source>
</reference>
<evidence type="ECO:0000313" key="1">
    <source>
        <dbReference type="EMBL" id="SJL15569.1"/>
    </source>
</evidence>
<proteinExistence type="predicted"/>
<dbReference type="AlphaFoldDB" id="A0A284S3K1"/>
<dbReference type="EMBL" id="FUEG01000029">
    <property type="protein sequence ID" value="SJL15569.1"/>
    <property type="molecule type" value="Genomic_DNA"/>
</dbReference>
<name>A0A284S3K1_ARMOS</name>
<organism evidence="1 2">
    <name type="scientific">Armillaria ostoyae</name>
    <name type="common">Armillaria root rot fungus</name>
    <dbReference type="NCBI Taxonomy" id="47428"/>
    <lineage>
        <taxon>Eukaryota</taxon>
        <taxon>Fungi</taxon>
        <taxon>Dikarya</taxon>
        <taxon>Basidiomycota</taxon>
        <taxon>Agaricomycotina</taxon>
        <taxon>Agaricomycetes</taxon>
        <taxon>Agaricomycetidae</taxon>
        <taxon>Agaricales</taxon>
        <taxon>Marasmiineae</taxon>
        <taxon>Physalacriaceae</taxon>
        <taxon>Armillaria</taxon>
    </lineage>
</organism>